<dbReference type="Gene3D" id="3.40.50.1110">
    <property type="entry name" value="SGNH hydrolase"/>
    <property type="match status" value="1"/>
</dbReference>
<evidence type="ECO:0000313" key="3">
    <source>
        <dbReference type="EMBL" id="ANY77899.1"/>
    </source>
</evidence>
<feature type="domain" description="SGNH hydrolase-type esterase" evidence="2">
    <location>
        <begin position="74"/>
        <end position="230"/>
    </location>
</feature>
<dbReference type="SUPFAM" id="SSF52266">
    <property type="entry name" value="SGNH hydrolase"/>
    <property type="match status" value="1"/>
</dbReference>
<dbReference type="Pfam" id="PF13472">
    <property type="entry name" value="Lipase_GDSL_2"/>
    <property type="match status" value="1"/>
</dbReference>
<dbReference type="InterPro" id="IPR051532">
    <property type="entry name" value="Ester_Hydrolysis_Enzymes"/>
</dbReference>
<evidence type="ECO:0000256" key="1">
    <source>
        <dbReference type="SAM" id="SignalP"/>
    </source>
</evidence>
<dbReference type="RefSeq" id="WP_099508888.1">
    <property type="nucleotide sequence ID" value="NZ_CP016616.1"/>
</dbReference>
<reference evidence="3" key="1">
    <citation type="submission" date="2016-07" db="EMBL/GenBank/DDBJ databases">
        <title>Microvirga ossetica sp. nov. a new species of rhizobia isolated from root nodules of the legume species Vicia alpestris Steven originated from North Ossetia region in the Caucasus.</title>
        <authorList>
            <person name="Safronova V.I."/>
            <person name="Kuznetsova I.G."/>
            <person name="Sazanova A.L."/>
            <person name="Belimov A."/>
            <person name="Andronov E."/>
            <person name="Osledkin Y.S."/>
            <person name="Onishchuk O.P."/>
            <person name="Kurchak O.N."/>
            <person name="Shaposhnikov A.I."/>
            <person name="Willems A."/>
            <person name="Tikhonovich I.A."/>
        </authorList>
    </citation>
    <scope>NUCLEOTIDE SEQUENCE [LARGE SCALE GENOMIC DNA]</scope>
    <source>
        <strain evidence="3">V5/3M</strain>
    </source>
</reference>
<feature type="chain" id="PRO_5008535806" description="SGNH hydrolase-type esterase domain-containing protein" evidence="1">
    <location>
        <begin position="27"/>
        <end position="239"/>
    </location>
</feature>
<dbReference type="EMBL" id="CP016616">
    <property type="protein sequence ID" value="ANY77899.1"/>
    <property type="molecule type" value="Genomic_DNA"/>
</dbReference>
<proteinExistence type="predicted"/>
<accession>A0A1B2ED95</accession>
<dbReference type="InterPro" id="IPR036514">
    <property type="entry name" value="SGNH_hydro_sf"/>
</dbReference>
<dbReference type="PANTHER" id="PTHR30383">
    <property type="entry name" value="THIOESTERASE 1/PROTEASE 1/LYSOPHOSPHOLIPASE L1"/>
    <property type="match status" value="1"/>
</dbReference>
<dbReference type="GO" id="GO:0016788">
    <property type="term" value="F:hydrolase activity, acting on ester bonds"/>
    <property type="evidence" value="ECO:0007669"/>
    <property type="project" value="UniProtKB-ARBA"/>
</dbReference>
<evidence type="ECO:0000259" key="2">
    <source>
        <dbReference type="Pfam" id="PF13472"/>
    </source>
</evidence>
<feature type="signal peptide" evidence="1">
    <location>
        <begin position="1"/>
        <end position="26"/>
    </location>
</feature>
<dbReference type="InterPro" id="IPR013830">
    <property type="entry name" value="SGNH_hydro"/>
</dbReference>
<organism evidence="3">
    <name type="scientific">Microvirga ossetica</name>
    <dbReference type="NCBI Taxonomy" id="1882682"/>
    <lineage>
        <taxon>Bacteria</taxon>
        <taxon>Pseudomonadati</taxon>
        <taxon>Pseudomonadota</taxon>
        <taxon>Alphaproteobacteria</taxon>
        <taxon>Hyphomicrobiales</taxon>
        <taxon>Methylobacteriaceae</taxon>
        <taxon>Microvirga</taxon>
    </lineage>
</organism>
<sequence length="239" mass="25474">MRSSSSLRSLCIAAALIVASTMSSRAENGGEGQGCPRADLIVTTTPAPAQAAARVQDHLALKAALPPAADVVMIGDSLVRGWELQWAGAAFAEARISNLGIGGDKVQNVLWRLRDLPLSSLRPRRVVLLAGTNNLPSDNQACAIAAGIAEIVRTIATAWPDARLDVIGIPPRGDAFSSRNTTRLEVNRLIRDVAQRAGARYVDADAALIKAGPPAYRQDKLHFTELAYRIFGDLLNDPH</sequence>
<name>A0A1B2ED95_9HYPH</name>
<dbReference type="KEGG" id="moc:BB934_06335"/>
<gene>
    <name evidence="3" type="ORF">BB934_06335</name>
</gene>
<dbReference type="AlphaFoldDB" id="A0A1B2ED95"/>
<protein>
    <recommendedName>
        <fullName evidence="2">SGNH hydrolase-type esterase domain-containing protein</fullName>
    </recommendedName>
</protein>
<keyword evidence="1" id="KW-0732">Signal</keyword>
<dbReference type="OrthoDB" id="9794725at2"/>